<evidence type="ECO:0000313" key="2">
    <source>
        <dbReference type="Proteomes" id="UP000261174"/>
    </source>
</evidence>
<gene>
    <name evidence="1" type="ORF">DXN04_34500</name>
</gene>
<dbReference type="EMBL" id="QTJV01000074">
    <property type="protein sequence ID" value="RFM27909.1"/>
    <property type="molecule type" value="Genomic_DNA"/>
</dbReference>
<sequence length="111" mass="12404">MSCGNIKLVGYNNLNNVIIKEHGSNNADYYSLIAMVEDPIFKKIIADRGINVKTSGRQAYNALLEARAIKLRNMDDIASVAEKEERGLFSTIKARDTAITYMADIMNKLSF</sequence>
<dbReference type="RefSeq" id="WP_147320183.1">
    <property type="nucleotide sequence ID" value="NZ_QTJV01000074.1"/>
</dbReference>
<keyword evidence="2" id="KW-1185">Reference proteome</keyword>
<accession>A0A3E1NIZ7</accession>
<reference evidence="1 2" key="1">
    <citation type="submission" date="2018-08" db="EMBL/GenBank/DDBJ databases">
        <title>Chitinophaga sp. K20C18050901, a novel bacterium isolated from forest soil.</title>
        <authorList>
            <person name="Wang C."/>
        </authorList>
    </citation>
    <scope>NUCLEOTIDE SEQUENCE [LARGE SCALE GENOMIC DNA]</scope>
    <source>
        <strain evidence="1 2">K20C18050901</strain>
    </source>
</reference>
<dbReference type="Proteomes" id="UP000261174">
    <property type="component" value="Unassembled WGS sequence"/>
</dbReference>
<evidence type="ECO:0000313" key="1">
    <source>
        <dbReference type="EMBL" id="RFM27909.1"/>
    </source>
</evidence>
<dbReference type="AlphaFoldDB" id="A0A3E1NIZ7"/>
<name>A0A3E1NIZ7_9BACT</name>
<protein>
    <submittedName>
        <fullName evidence="1">Uncharacterized protein</fullName>
    </submittedName>
</protein>
<organism evidence="1 2">
    <name type="scientific">Chitinophaga silvisoli</name>
    <dbReference type="NCBI Taxonomy" id="2291814"/>
    <lineage>
        <taxon>Bacteria</taxon>
        <taxon>Pseudomonadati</taxon>
        <taxon>Bacteroidota</taxon>
        <taxon>Chitinophagia</taxon>
        <taxon>Chitinophagales</taxon>
        <taxon>Chitinophagaceae</taxon>
        <taxon>Chitinophaga</taxon>
    </lineage>
</organism>
<comment type="caution">
    <text evidence="1">The sequence shown here is derived from an EMBL/GenBank/DDBJ whole genome shotgun (WGS) entry which is preliminary data.</text>
</comment>
<feature type="non-terminal residue" evidence="1">
    <location>
        <position position="111"/>
    </location>
</feature>
<proteinExistence type="predicted"/>